<dbReference type="GO" id="GO:0009089">
    <property type="term" value="P:lysine biosynthetic process via diaminopimelate"/>
    <property type="evidence" value="ECO:0007669"/>
    <property type="project" value="UniProtKB-UniRule"/>
</dbReference>
<dbReference type="RefSeq" id="WP_175352712.1">
    <property type="nucleotide sequence ID" value="NZ_BAAAWQ010000001.1"/>
</dbReference>
<evidence type="ECO:0000256" key="13">
    <source>
        <dbReference type="PIRNR" id="PIRNR001365"/>
    </source>
</evidence>
<feature type="active site" description="Proton donor/acceptor" evidence="12 14">
    <location>
        <position position="142"/>
    </location>
</feature>
<evidence type="ECO:0000256" key="15">
    <source>
        <dbReference type="PIRSR" id="PIRSR001365-2"/>
    </source>
</evidence>
<keyword evidence="6 12" id="KW-0028">Amino-acid biosynthesis</keyword>
<evidence type="ECO:0000256" key="10">
    <source>
        <dbReference type="ARBA" id="ARBA00023270"/>
    </source>
</evidence>
<reference evidence="17 18" key="1">
    <citation type="submission" date="2020-05" db="EMBL/GenBank/DDBJ databases">
        <title>Genome Sequencing of Type Strains.</title>
        <authorList>
            <person name="Lemaire J.F."/>
            <person name="Inderbitzin P."/>
            <person name="Gregorio O.A."/>
            <person name="Collins S.B."/>
            <person name="Wespe N."/>
            <person name="Knight-Connoni V."/>
        </authorList>
    </citation>
    <scope>NUCLEOTIDE SEQUENCE [LARGE SCALE GENOMIC DNA]</scope>
    <source>
        <strain evidence="17 18">ATCC 19096</strain>
    </source>
</reference>
<keyword evidence="10 12" id="KW-0704">Schiff base</keyword>
<evidence type="ECO:0000256" key="6">
    <source>
        <dbReference type="ARBA" id="ARBA00022605"/>
    </source>
</evidence>
<evidence type="ECO:0000256" key="7">
    <source>
        <dbReference type="ARBA" id="ARBA00022915"/>
    </source>
</evidence>
<comment type="pathway">
    <text evidence="2 12">Amino-acid biosynthesis; L-lysine biosynthesis via DAP pathway; (S)-tetrahydrodipicolinate from L-aspartate: step 3/4.</text>
</comment>
<dbReference type="PRINTS" id="PR00146">
    <property type="entry name" value="DHPICSNTHASE"/>
</dbReference>
<dbReference type="InterPro" id="IPR020625">
    <property type="entry name" value="Schiff_base-form_aldolases_AS"/>
</dbReference>
<evidence type="ECO:0000256" key="12">
    <source>
        <dbReference type="HAMAP-Rule" id="MF_00418"/>
    </source>
</evidence>
<evidence type="ECO:0000313" key="19">
    <source>
        <dbReference type="Proteomes" id="UP000590225"/>
    </source>
</evidence>
<comment type="similarity">
    <text evidence="3 12 13">Belongs to the DapA family.</text>
</comment>
<evidence type="ECO:0000313" key="16">
    <source>
        <dbReference type="EMBL" id="MBA8991154.1"/>
    </source>
</evidence>
<dbReference type="SUPFAM" id="SSF51569">
    <property type="entry name" value="Aldolase"/>
    <property type="match status" value="1"/>
</dbReference>
<protein>
    <recommendedName>
        <fullName evidence="4 12">4-hydroxy-tetrahydrodipicolinate synthase</fullName>
        <shortName evidence="12">HTPA synthase</shortName>
        <ecNumber evidence="4 12">4.3.3.7</ecNumber>
    </recommendedName>
</protein>
<evidence type="ECO:0000256" key="1">
    <source>
        <dbReference type="ARBA" id="ARBA00003294"/>
    </source>
</evidence>
<dbReference type="InterPro" id="IPR005263">
    <property type="entry name" value="DapA"/>
</dbReference>
<feature type="site" description="Part of a proton relay during catalysis" evidence="12">
    <location>
        <position position="52"/>
    </location>
</feature>
<keyword evidence="8 12" id="KW-0457">Lysine biosynthesis</keyword>
<evidence type="ECO:0000313" key="17">
    <source>
        <dbReference type="EMBL" id="NUU15268.1"/>
    </source>
</evidence>
<dbReference type="NCBIfam" id="TIGR00674">
    <property type="entry name" value="dapA"/>
    <property type="match status" value="1"/>
</dbReference>
<reference evidence="16 19" key="2">
    <citation type="submission" date="2020-07" db="EMBL/GenBank/DDBJ databases">
        <title>Above-ground endophytic microbial communities from plants in different locations in the United States.</title>
        <authorList>
            <person name="Frank C."/>
        </authorList>
    </citation>
    <scope>NUCLEOTIDE SEQUENCE [LARGE SCALE GENOMIC DNA]</scope>
    <source>
        <strain evidence="16 19">WPL5_2</strain>
    </source>
</reference>
<dbReference type="GO" id="GO:0019877">
    <property type="term" value="P:diaminopimelate biosynthetic process"/>
    <property type="evidence" value="ECO:0007669"/>
    <property type="project" value="UniProtKB-UniRule"/>
</dbReference>
<keyword evidence="5 12" id="KW-0963">Cytoplasm</keyword>
<dbReference type="EC" id="4.3.3.7" evidence="4 12"/>
<feature type="binding site" evidence="12 15">
    <location>
        <position position="53"/>
    </location>
    <ligand>
        <name>pyruvate</name>
        <dbReference type="ChEBI" id="CHEBI:15361"/>
    </ligand>
</feature>
<dbReference type="EMBL" id="JACGXP010000003">
    <property type="protein sequence ID" value="MBA8991154.1"/>
    <property type="molecule type" value="Genomic_DNA"/>
</dbReference>
<dbReference type="Proteomes" id="UP000573001">
    <property type="component" value="Unassembled WGS sequence"/>
</dbReference>
<evidence type="ECO:0000256" key="9">
    <source>
        <dbReference type="ARBA" id="ARBA00023239"/>
    </source>
</evidence>
<dbReference type="InterPro" id="IPR013785">
    <property type="entry name" value="Aldolase_TIM"/>
</dbReference>
<sequence length="315" mass="34138">MRFRNDPHALRGAFGAVLTPFTDDGDLDVDSLRSLAQWQRDAGLHGLSVGGSTAEPSAQSFEERVTAMRTVASVTADQVPFLPATGSTKLDETIRLTGEARDAGADAVLVITPYYARPTQQGLIEWYGAIAREYPDLPLVVYNVPSRTAVDMAPETVHALRLAHDNIIGIKETTKDFEHFSHVLKLCGQDFMVWSGIELLGIPLLALGGAGFINALSNLAPRSIADMYEHWAAGRLDEARAVHYAVHPLVELLFVETNPAPAKWVLARAGKIASDHVRPPLASVSEAGRAKIDRLLDEAAAVLEYEGLTLERVVA</sequence>
<dbReference type="PROSITE" id="PS00666">
    <property type="entry name" value="DHDPS_2"/>
    <property type="match status" value="1"/>
</dbReference>
<evidence type="ECO:0000256" key="4">
    <source>
        <dbReference type="ARBA" id="ARBA00012086"/>
    </source>
</evidence>
<name>A0AAW3T7I9_9MICO</name>
<evidence type="ECO:0000256" key="5">
    <source>
        <dbReference type="ARBA" id="ARBA00022490"/>
    </source>
</evidence>
<dbReference type="PANTHER" id="PTHR12128:SF66">
    <property type="entry name" value="4-HYDROXY-2-OXOGLUTARATE ALDOLASE, MITOCHONDRIAL"/>
    <property type="match status" value="1"/>
</dbReference>
<keyword evidence="18" id="KW-1185">Reference proteome</keyword>
<evidence type="ECO:0000256" key="11">
    <source>
        <dbReference type="ARBA" id="ARBA00047836"/>
    </source>
</evidence>
<dbReference type="GO" id="GO:0005737">
    <property type="term" value="C:cytoplasm"/>
    <property type="evidence" value="ECO:0007669"/>
    <property type="project" value="UniProtKB-SubCell"/>
</dbReference>
<comment type="function">
    <text evidence="1 12">Catalyzes the condensation of (S)-aspartate-beta-semialdehyde [(S)-ASA] and pyruvate to 4-hydroxy-tetrahydrodipicolinate (HTPA).</text>
</comment>
<keyword evidence="7 12" id="KW-0220">Diaminopimelate biosynthesis</keyword>
<dbReference type="Pfam" id="PF00701">
    <property type="entry name" value="DHDPS"/>
    <property type="match status" value="1"/>
</dbReference>
<evidence type="ECO:0000256" key="3">
    <source>
        <dbReference type="ARBA" id="ARBA00007592"/>
    </source>
</evidence>
<feature type="binding site" evidence="12 15">
    <location>
        <position position="213"/>
    </location>
    <ligand>
        <name>pyruvate</name>
        <dbReference type="ChEBI" id="CHEBI:15361"/>
    </ligand>
</feature>
<evidence type="ECO:0000313" key="18">
    <source>
        <dbReference type="Proteomes" id="UP000573001"/>
    </source>
</evidence>
<dbReference type="CDD" id="cd00950">
    <property type="entry name" value="DHDPS"/>
    <property type="match status" value="1"/>
</dbReference>
<evidence type="ECO:0000256" key="8">
    <source>
        <dbReference type="ARBA" id="ARBA00023154"/>
    </source>
</evidence>
<comment type="caution">
    <text evidence="16">The sequence shown here is derived from an EMBL/GenBank/DDBJ whole genome shotgun (WGS) entry which is preliminary data.</text>
</comment>
<dbReference type="EMBL" id="JABMCE010000085">
    <property type="protein sequence ID" value="NUU15268.1"/>
    <property type="molecule type" value="Genomic_DNA"/>
</dbReference>
<feature type="site" description="Part of a proton relay during catalysis" evidence="12">
    <location>
        <position position="115"/>
    </location>
</feature>
<dbReference type="InterPro" id="IPR002220">
    <property type="entry name" value="DapA-like"/>
</dbReference>
<feature type="active site" description="Schiff-base intermediate with substrate" evidence="12 14">
    <location>
        <position position="171"/>
    </location>
</feature>
<accession>A0AAW3T7I9</accession>
<dbReference type="PIRSF" id="PIRSF001365">
    <property type="entry name" value="DHDPS"/>
    <property type="match status" value="1"/>
</dbReference>
<gene>
    <name evidence="12 17" type="primary">dapA</name>
    <name evidence="16" type="ORF">FHW23_002419</name>
    <name evidence="17" type="ORF">HP507_15655</name>
</gene>
<dbReference type="Proteomes" id="UP000590225">
    <property type="component" value="Unassembled WGS sequence"/>
</dbReference>
<comment type="caution">
    <text evidence="12">Was originally thought to be a dihydrodipicolinate synthase (DHDPS), catalyzing the condensation of (S)-aspartate-beta-semialdehyde [(S)-ASA] and pyruvate to dihydrodipicolinate (DHDP). However, it was shown in E.coli that the product of the enzymatic reaction is not dihydrodipicolinate but in fact (4S)-4-hydroxy-2,3,4,5-tetrahydro-(2S)-dipicolinic acid (HTPA), and that the consecutive dehydration reaction leading to DHDP is not spontaneous but catalyzed by DapB.</text>
</comment>
<dbReference type="AlphaFoldDB" id="A0AAW3T7I9"/>
<dbReference type="GO" id="GO:0008840">
    <property type="term" value="F:4-hydroxy-tetrahydrodipicolinate synthase activity"/>
    <property type="evidence" value="ECO:0007669"/>
    <property type="project" value="UniProtKB-UniRule"/>
</dbReference>
<dbReference type="SMART" id="SM01130">
    <property type="entry name" value="DHDPS"/>
    <property type="match status" value="1"/>
</dbReference>
<dbReference type="HAMAP" id="MF_00418">
    <property type="entry name" value="DapA"/>
    <property type="match status" value="1"/>
</dbReference>
<keyword evidence="9 12" id="KW-0456">Lyase</keyword>
<evidence type="ECO:0000256" key="14">
    <source>
        <dbReference type="PIRSR" id="PIRSR001365-1"/>
    </source>
</evidence>
<comment type="subcellular location">
    <subcellularLocation>
        <location evidence="12">Cytoplasm</location>
    </subcellularLocation>
</comment>
<comment type="subunit">
    <text evidence="12">Homotetramer; dimer of dimers.</text>
</comment>
<organism evidence="16 19">
    <name type="scientific">Curtobacterium pusillum</name>
    <dbReference type="NCBI Taxonomy" id="69373"/>
    <lineage>
        <taxon>Bacteria</taxon>
        <taxon>Bacillati</taxon>
        <taxon>Actinomycetota</taxon>
        <taxon>Actinomycetes</taxon>
        <taxon>Micrococcales</taxon>
        <taxon>Microbacteriaceae</taxon>
        <taxon>Curtobacterium</taxon>
    </lineage>
</organism>
<comment type="catalytic activity">
    <reaction evidence="11 12">
        <text>L-aspartate 4-semialdehyde + pyruvate = (2S,4S)-4-hydroxy-2,3,4,5-tetrahydrodipicolinate + H2O + H(+)</text>
        <dbReference type="Rhea" id="RHEA:34171"/>
        <dbReference type="ChEBI" id="CHEBI:15361"/>
        <dbReference type="ChEBI" id="CHEBI:15377"/>
        <dbReference type="ChEBI" id="CHEBI:15378"/>
        <dbReference type="ChEBI" id="CHEBI:67139"/>
        <dbReference type="ChEBI" id="CHEBI:537519"/>
        <dbReference type="EC" id="4.3.3.7"/>
    </reaction>
</comment>
<evidence type="ECO:0000256" key="2">
    <source>
        <dbReference type="ARBA" id="ARBA00005120"/>
    </source>
</evidence>
<dbReference type="PANTHER" id="PTHR12128">
    <property type="entry name" value="DIHYDRODIPICOLINATE SYNTHASE"/>
    <property type="match status" value="1"/>
</dbReference>
<dbReference type="Gene3D" id="3.20.20.70">
    <property type="entry name" value="Aldolase class I"/>
    <property type="match status" value="1"/>
</dbReference>
<proteinExistence type="inferred from homology"/>